<dbReference type="RefSeq" id="WP_109727560.1">
    <property type="nucleotide sequence ID" value="NZ_QGDI01000012.1"/>
</dbReference>
<feature type="transmembrane region" description="Helical" evidence="9">
    <location>
        <begin position="199"/>
        <end position="220"/>
    </location>
</feature>
<name>A0A315XWU2_RUMFL</name>
<evidence type="ECO:0000256" key="1">
    <source>
        <dbReference type="ARBA" id="ARBA00000085"/>
    </source>
</evidence>
<dbReference type="InterPro" id="IPR031621">
    <property type="entry name" value="HisKA_7TM"/>
</dbReference>
<dbReference type="STRING" id="1265.SAMN02910280_0695"/>
<dbReference type="Pfam" id="PF07730">
    <property type="entry name" value="HisKA_3"/>
    <property type="match status" value="1"/>
</dbReference>
<dbReference type="PANTHER" id="PTHR24421">
    <property type="entry name" value="NITRATE/NITRITE SENSOR PROTEIN NARX-RELATED"/>
    <property type="match status" value="1"/>
</dbReference>
<keyword evidence="5" id="KW-0547">Nucleotide-binding</keyword>
<evidence type="ECO:0000256" key="5">
    <source>
        <dbReference type="ARBA" id="ARBA00022741"/>
    </source>
</evidence>
<sequence>MVNNIVSAVLLGLGLCGMIGSLTWVIRRGNKNRLTRLFISCQVSIVLWLISEMLILFSYTRTQYWISYSIGNVGISCFGPLWLMLSAEYSDAGAKVRKVLNLMPIITVSAIIMTFSNPMHHLYYAVFEAGKVEYGPLFYVFQVIYYICIIAGITIICLKHTRRSDQITKQSILLILSAAIPLGINTLSLAGIFKSKATLTPLFFGFSSLLIIIALGRYGLLNINNIAIRDTINNINSGVVIFDVNNNLSYKNRYADSIDFLSGVTDVKHFLAALSAASGQDVSPDFKSAEVNLNGNYYSLNQSGICNKSGNTVAKVITISNVTEYHELASAEKKLSLEQERNRIAQEMHDSAGHTFTMISSLAKMLRFEAEKTSPDISSMLSNISEIDGLSRSGVTQLRCTINNLRDDEFMTSVTKAVQTVITAVRGVETELCIQGSEDERYSFCIKEMYDNCRETITNALRYSEADRIDIILKFLDDRLEMYILDNGKGCEKISEHNGLRGIRERTESLGGTVKFSSVKGEGFNTIIKIPLKEVQI</sequence>
<keyword evidence="7" id="KW-0067">ATP-binding</keyword>
<evidence type="ECO:0000313" key="12">
    <source>
        <dbReference type="EMBL" id="PWJ10810.1"/>
    </source>
</evidence>
<feature type="transmembrane region" description="Helical" evidence="9">
    <location>
        <begin position="137"/>
        <end position="158"/>
    </location>
</feature>
<keyword evidence="4" id="KW-0808">Transferase</keyword>
<feature type="transmembrane region" description="Helical" evidence="9">
    <location>
        <begin position="99"/>
        <end position="117"/>
    </location>
</feature>
<comment type="catalytic activity">
    <reaction evidence="1">
        <text>ATP + protein L-histidine = ADP + protein N-phospho-L-histidine.</text>
        <dbReference type="EC" id="2.7.13.3"/>
    </reaction>
</comment>
<dbReference type="Pfam" id="PF16927">
    <property type="entry name" value="HisKA_7TM"/>
    <property type="match status" value="1"/>
</dbReference>
<evidence type="ECO:0000313" key="13">
    <source>
        <dbReference type="Proteomes" id="UP000245720"/>
    </source>
</evidence>
<gene>
    <name evidence="12" type="ORF">IE37_02848</name>
</gene>
<feature type="transmembrane region" description="Helical" evidence="9">
    <location>
        <begin position="65"/>
        <end position="87"/>
    </location>
</feature>
<dbReference type="Gene3D" id="3.30.565.10">
    <property type="entry name" value="Histidine kinase-like ATPase, C-terminal domain"/>
    <property type="match status" value="1"/>
</dbReference>
<dbReference type="InterPro" id="IPR050482">
    <property type="entry name" value="Sensor_HK_TwoCompSys"/>
</dbReference>
<evidence type="ECO:0000256" key="7">
    <source>
        <dbReference type="ARBA" id="ARBA00022840"/>
    </source>
</evidence>
<protein>
    <recommendedName>
        <fullName evidence="2">histidine kinase</fullName>
        <ecNumber evidence="2">2.7.13.3</ecNumber>
    </recommendedName>
</protein>
<keyword evidence="8" id="KW-0902">Two-component regulatory system</keyword>
<comment type="caution">
    <text evidence="12">The sequence shown here is derived from an EMBL/GenBank/DDBJ whole genome shotgun (WGS) entry which is preliminary data.</text>
</comment>
<dbReference type="SUPFAM" id="SSF55874">
    <property type="entry name" value="ATPase domain of HSP90 chaperone/DNA topoisomerase II/histidine kinase"/>
    <property type="match status" value="1"/>
</dbReference>
<keyword evidence="9" id="KW-0812">Transmembrane</keyword>
<feature type="domain" description="Histidine kinase N-terminal 7TM region" evidence="11">
    <location>
        <begin position="11"/>
        <end position="223"/>
    </location>
</feature>
<evidence type="ECO:0000256" key="9">
    <source>
        <dbReference type="SAM" id="Phobius"/>
    </source>
</evidence>
<dbReference type="EC" id="2.7.13.3" evidence="2"/>
<feature type="transmembrane region" description="Helical" evidence="9">
    <location>
        <begin position="6"/>
        <end position="25"/>
    </location>
</feature>
<evidence type="ECO:0000256" key="3">
    <source>
        <dbReference type="ARBA" id="ARBA00022553"/>
    </source>
</evidence>
<dbReference type="GO" id="GO:0016020">
    <property type="term" value="C:membrane"/>
    <property type="evidence" value="ECO:0007669"/>
    <property type="project" value="InterPro"/>
</dbReference>
<keyword evidence="3" id="KW-0597">Phosphoprotein</keyword>
<evidence type="ECO:0000259" key="11">
    <source>
        <dbReference type="Pfam" id="PF16927"/>
    </source>
</evidence>
<dbReference type="InterPro" id="IPR011712">
    <property type="entry name" value="Sig_transdc_His_kin_sub3_dim/P"/>
</dbReference>
<dbReference type="GO" id="GO:0046983">
    <property type="term" value="F:protein dimerization activity"/>
    <property type="evidence" value="ECO:0007669"/>
    <property type="project" value="InterPro"/>
</dbReference>
<dbReference type="Proteomes" id="UP000245720">
    <property type="component" value="Unassembled WGS sequence"/>
</dbReference>
<feature type="domain" description="Signal transduction histidine kinase subgroup 3 dimerisation and phosphoacceptor" evidence="10">
    <location>
        <begin position="340"/>
        <end position="408"/>
    </location>
</feature>
<evidence type="ECO:0000256" key="6">
    <source>
        <dbReference type="ARBA" id="ARBA00022777"/>
    </source>
</evidence>
<organism evidence="12 13">
    <name type="scientific">Ruminococcus flavefaciens</name>
    <dbReference type="NCBI Taxonomy" id="1265"/>
    <lineage>
        <taxon>Bacteria</taxon>
        <taxon>Bacillati</taxon>
        <taxon>Bacillota</taxon>
        <taxon>Clostridia</taxon>
        <taxon>Eubacteriales</taxon>
        <taxon>Oscillospiraceae</taxon>
        <taxon>Ruminococcus</taxon>
    </lineage>
</organism>
<dbReference type="CDD" id="cd16917">
    <property type="entry name" value="HATPase_UhpB-NarQ-NarX-like"/>
    <property type="match status" value="1"/>
</dbReference>
<evidence type="ECO:0000256" key="4">
    <source>
        <dbReference type="ARBA" id="ARBA00022679"/>
    </source>
</evidence>
<dbReference type="PANTHER" id="PTHR24421:SF10">
    <property type="entry name" value="NITRATE_NITRITE SENSOR PROTEIN NARQ"/>
    <property type="match status" value="1"/>
</dbReference>
<feature type="transmembrane region" description="Helical" evidence="9">
    <location>
        <begin position="170"/>
        <end position="193"/>
    </location>
</feature>
<dbReference type="EMBL" id="QGDI01000012">
    <property type="protein sequence ID" value="PWJ10810.1"/>
    <property type="molecule type" value="Genomic_DNA"/>
</dbReference>
<keyword evidence="9" id="KW-0472">Membrane</keyword>
<dbReference type="InterPro" id="IPR036890">
    <property type="entry name" value="HATPase_C_sf"/>
</dbReference>
<dbReference type="GO" id="GO:0000155">
    <property type="term" value="F:phosphorelay sensor kinase activity"/>
    <property type="evidence" value="ECO:0007669"/>
    <property type="project" value="InterPro"/>
</dbReference>
<keyword evidence="6 12" id="KW-0418">Kinase</keyword>
<dbReference type="OrthoDB" id="9781904at2"/>
<evidence type="ECO:0000259" key="10">
    <source>
        <dbReference type="Pfam" id="PF07730"/>
    </source>
</evidence>
<dbReference type="AlphaFoldDB" id="A0A315XWU2"/>
<keyword evidence="9" id="KW-1133">Transmembrane helix</keyword>
<dbReference type="GO" id="GO:0005524">
    <property type="term" value="F:ATP binding"/>
    <property type="evidence" value="ECO:0007669"/>
    <property type="project" value="UniProtKB-KW"/>
</dbReference>
<evidence type="ECO:0000256" key="2">
    <source>
        <dbReference type="ARBA" id="ARBA00012438"/>
    </source>
</evidence>
<proteinExistence type="predicted"/>
<reference evidence="12 13" key="1">
    <citation type="submission" date="2018-05" db="EMBL/GenBank/DDBJ databases">
        <title>The Hungate 1000. A catalogue of reference genomes from the rumen microbiome.</title>
        <authorList>
            <person name="Kelly W."/>
        </authorList>
    </citation>
    <scope>NUCLEOTIDE SEQUENCE [LARGE SCALE GENOMIC DNA]</scope>
    <source>
        <strain evidence="12 13">SAb67</strain>
    </source>
</reference>
<feature type="transmembrane region" description="Helical" evidence="9">
    <location>
        <begin position="37"/>
        <end position="59"/>
    </location>
</feature>
<accession>A0A315XWU2</accession>
<evidence type="ECO:0000256" key="8">
    <source>
        <dbReference type="ARBA" id="ARBA00023012"/>
    </source>
</evidence>
<dbReference type="Gene3D" id="1.20.5.1930">
    <property type="match status" value="1"/>
</dbReference>